<name>A0AA86T8F4_9FABA</name>
<evidence type="ECO:0000313" key="2">
    <source>
        <dbReference type="Proteomes" id="UP001189624"/>
    </source>
</evidence>
<protein>
    <submittedName>
        <fullName evidence="1">Uncharacterized protein</fullName>
    </submittedName>
</protein>
<reference evidence="1" key="1">
    <citation type="submission" date="2023-10" db="EMBL/GenBank/DDBJ databases">
        <authorList>
            <person name="Domelevo Entfellner J.-B."/>
        </authorList>
    </citation>
    <scope>NUCLEOTIDE SEQUENCE</scope>
</reference>
<organism evidence="1 2">
    <name type="scientific">Sphenostylis stenocarpa</name>
    <dbReference type="NCBI Taxonomy" id="92480"/>
    <lineage>
        <taxon>Eukaryota</taxon>
        <taxon>Viridiplantae</taxon>
        <taxon>Streptophyta</taxon>
        <taxon>Embryophyta</taxon>
        <taxon>Tracheophyta</taxon>
        <taxon>Spermatophyta</taxon>
        <taxon>Magnoliopsida</taxon>
        <taxon>eudicotyledons</taxon>
        <taxon>Gunneridae</taxon>
        <taxon>Pentapetalae</taxon>
        <taxon>rosids</taxon>
        <taxon>fabids</taxon>
        <taxon>Fabales</taxon>
        <taxon>Fabaceae</taxon>
        <taxon>Papilionoideae</taxon>
        <taxon>50 kb inversion clade</taxon>
        <taxon>NPAAA clade</taxon>
        <taxon>indigoferoid/millettioid clade</taxon>
        <taxon>Phaseoleae</taxon>
        <taxon>Sphenostylis</taxon>
    </lineage>
</organism>
<gene>
    <name evidence="1" type="ORF">AYBTSS11_LOCUS21162</name>
</gene>
<evidence type="ECO:0000313" key="1">
    <source>
        <dbReference type="EMBL" id="CAJ1967403.1"/>
    </source>
</evidence>
<dbReference type="EMBL" id="OY731404">
    <property type="protein sequence ID" value="CAJ1967403.1"/>
    <property type="molecule type" value="Genomic_DNA"/>
</dbReference>
<dbReference type="Proteomes" id="UP001189624">
    <property type="component" value="Chromosome 7"/>
</dbReference>
<accession>A0AA86T8F4</accession>
<keyword evidence="2" id="KW-1185">Reference proteome</keyword>
<dbReference type="Gramene" id="rna-AYBTSS11_LOCUS21162">
    <property type="protein sequence ID" value="CAJ1967403.1"/>
    <property type="gene ID" value="gene-AYBTSS11_LOCUS21162"/>
</dbReference>
<sequence>MISPPNPIEINADFQHESEMLQYMLEDQEHTSMVSPPPPPMGLPELSRMPQVTLDLLPILDPVTESPPNLIDVAGQARAGQKREPPPIGSLTLGLGLPLDLEIEATTLSLSQPGFKELVKKSKLDLNLKI</sequence>
<proteinExistence type="predicted"/>
<dbReference type="AlphaFoldDB" id="A0AA86T8F4"/>